<dbReference type="PROSITE" id="PS51257">
    <property type="entry name" value="PROKAR_LIPOPROTEIN"/>
    <property type="match status" value="1"/>
</dbReference>
<dbReference type="EMBL" id="UGYW01000001">
    <property type="protein sequence ID" value="SUI96706.1"/>
    <property type="molecule type" value="Genomic_DNA"/>
</dbReference>
<protein>
    <recommendedName>
        <fullName evidence="1">DUF4136 domain-containing protein</fullName>
    </recommendedName>
</protein>
<sequence length="201" mass="23355">MSYRYLSVIIMKKLLYFLALGFIIVFASCSSYKYNTTRVQDLDFSQYKTYGWLPPIDSLSKNYYNNDIAKSNIMSTANKEIEARGLTYSKENPDILFRYVTIVNNKSRLVYGSSYWGMGWGWGGPWGFYRPWGLYGGYSYPVGKERYRYSHLIIEAIDRKTNTVVWQARGSNEIDNPETAINKLPKVVSGIMKQYPLQLKK</sequence>
<dbReference type="InterPro" id="IPR025411">
    <property type="entry name" value="DUF4136"/>
</dbReference>
<feature type="domain" description="DUF4136" evidence="1">
    <location>
        <begin position="39"/>
        <end position="196"/>
    </location>
</feature>
<dbReference type="Pfam" id="PF13590">
    <property type="entry name" value="DUF4136"/>
    <property type="match status" value="1"/>
</dbReference>
<dbReference type="Gene3D" id="3.30.160.670">
    <property type="match status" value="1"/>
</dbReference>
<dbReference type="AlphaFoldDB" id="A0A380B8B6"/>
<evidence type="ECO:0000259" key="1">
    <source>
        <dbReference type="Pfam" id="PF13590"/>
    </source>
</evidence>
<organism evidence="2 3">
    <name type="scientific">Sphingobacterium spiritivorum</name>
    <name type="common">Flavobacterium spiritivorum</name>
    <dbReference type="NCBI Taxonomy" id="258"/>
    <lineage>
        <taxon>Bacteria</taxon>
        <taxon>Pseudomonadati</taxon>
        <taxon>Bacteroidota</taxon>
        <taxon>Sphingobacteriia</taxon>
        <taxon>Sphingobacteriales</taxon>
        <taxon>Sphingobacteriaceae</taxon>
        <taxon>Sphingobacterium</taxon>
    </lineage>
</organism>
<name>A0A380B8B6_SPHSI</name>
<proteinExistence type="predicted"/>
<evidence type="ECO:0000313" key="2">
    <source>
        <dbReference type="EMBL" id="SUI96706.1"/>
    </source>
</evidence>
<reference evidence="2 3" key="1">
    <citation type="submission" date="2018-06" db="EMBL/GenBank/DDBJ databases">
        <authorList>
            <consortium name="Pathogen Informatics"/>
            <person name="Doyle S."/>
        </authorList>
    </citation>
    <scope>NUCLEOTIDE SEQUENCE [LARGE SCALE GENOMIC DNA]</scope>
    <source>
        <strain evidence="2 3">NCTC11388</strain>
    </source>
</reference>
<accession>A0A380B8B6</accession>
<gene>
    <name evidence="2" type="ORF">NCTC11388_00098</name>
</gene>
<evidence type="ECO:0000313" key="3">
    <source>
        <dbReference type="Proteomes" id="UP000254893"/>
    </source>
</evidence>
<dbReference type="Proteomes" id="UP000254893">
    <property type="component" value="Unassembled WGS sequence"/>
</dbReference>